<dbReference type="KEGG" id="cgk:CGERO_05960"/>
<dbReference type="EMBL" id="CP033897">
    <property type="protein sequence ID" value="AZA11499.1"/>
    <property type="molecule type" value="Genomic_DNA"/>
</dbReference>
<dbReference type="OrthoDB" id="9802815at2"/>
<dbReference type="SUPFAM" id="SSF53328">
    <property type="entry name" value="Formyltransferase"/>
    <property type="match status" value="1"/>
</dbReference>
<dbReference type="InterPro" id="IPR041711">
    <property type="entry name" value="Met-tRNA-FMT_N"/>
</dbReference>
<comment type="similarity">
    <text evidence="1 5">Belongs to the Fmt family.</text>
</comment>
<protein>
    <recommendedName>
        <fullName evidence="2 5">Methionyl-tRNA formyltransferase</fullName>
        <ecNumber evidence="2 5">2.1.2.9</ecNumber>
    </recommendedName>
</protein>
<sequence length="315" mass="34083">MRLVFAGTPEVAVPTLTALIESEHEVSAVITRPDARKGRGRNLHPSPVKALALEHGIEVLTPSTIRQGTEEGDALRARLEALEPDCIPVVAYGNLIGPELLDLPRHGWMNAHFSLLPRWRGASPVQAALMAGDTQTGVTVFRIEQGLDTGPILGTYAEAMPNDATTESLLDHLAIKAGDLLCEVLDGLERGFVVPQPQDGEPSYAGKITTEQAHVDFHQDAATIERLIRALMPQPGAWAMLDDQRLKFGPISILDAAALEQELAAGCILVEKKRVLVGTADGVVQLGNVQPPGKKYMPARDWARGQHDLESKMFQ</sequence>
<dbReference type="Gene3D" id="3.40.50.12230">
    <property type="match status" value="1"/>
</dbReference>
<keyword evidence="9" id="KW-1185">Reference proteome</keyword>
<gene>
    <name evidence="5 8" type="primary">fmt</name>
    <name evidence="8" type="ORF">CGERO_05960</name>
</gene>
<dbReference type="HAMAP" id="MF_00182">
    <property type="entry name" value="Formyl_trans"/>
    <property type="match status" value="1"/>
</dbReference>
<dbReference type="InterPro" id="IPR005793">
    <property type="entry name" value="Formyl_trans_C"/>
</dbReference>
<dbReference type="PANTHER" id="PTHR11138:SF5">
    <property type="entry name" value="METHIONYL-TRNA FORMYLTRANSFERASE, MITOCHONDRIAL"/>
    <property type="match status" value="1"/>
</dbReference>
<dbReference type="RefSeq" id="WP_123934142.1">
    <property type="nucleotide sequence ID" value="NZ_CP033897.1"/>
</dbReference>
<feature type="domain" description="Formyl transferase C-terminal" evidence="7">
    <location>
        <begin position="207"/>
        <end position="306"/>
    </location>
</feature>
<dbReference type="GO" id="GO:0005829">
    <property type="term" value="C:cytosol"/>
    <property type="evidence" value="ECO:0007669"/>
    <property type="project" value="TreeGrafter"/>
</dbReference>
<evidence type="ECO:0000256" key="3">
    <source>
        <dbReference type="ARBA" id="ARBA00022679"/>
    </source>
</evidence>
<dbReference type="CDD" id="cd08704">
    <property type="entry name" value="Met_tRNA_FMT_C"/>
    <property type="match status" value="1"/>
</dbReference>
<evidence type="ECO:0000313" key="8">
    <source>
        <dbReference type="EMBL" id="AZA11499.1"/>
    </source>
</evidence>
<dbReference type="GO" id="GO:0004479">
    <property type="term" value="F:methionyl-tRNA formyltransferase activity"/>
    <property type="evidence" value="ECO:0007669"/>
    <property type="project" value="UniProtKB-UniRule"/>
</dbReference>
<comment type="function">
    <text evidence="5">Attaches a formyl group to the free amino group of methionyl-tRNA(fMet). The formyl group appears to play a dual role in the initiator identity of N-formylmethionyl-tRNA by promoting its recognition by IF2 and preventing the misappropriation of this tRNA by the elongation apparatus.</text>
</comment>
<proteinExistence type="inferred from homology"/>
<dbReference type="SUPFAM" id="SSF50486">
    <property type="entry name" value="FMT C-terminal domain-like"/>
    <property type="match status" value="1"/>
</dbReference>
<evidence type="ECO:0000256" key="5">
    <source>
        <dbReference type="HAMAP-Rule" id="MF_00182"/>
    </source>
</evidence>
<dbReference type="InterPro" id="IPR011034">
    <property type="entry name" value="Formyl_transferase-like_C_sf"/>
</dbReference>
<evidence type="ECO:0000259" key="6">
    <source>
        <dbReference type="Pfam" id="PF00551"/>
    </source>
</evidence>
<evidence type="ECO:0000256" key="2">
    <source>
        <dbReference type="ARBA" id="ARBA00012261"/>
    </source>
</evidence>
<dbReference type="InterPro" id="IPR036477">
    <property type="entry name" value="Formyl_transf_N_sf"/>
</dbReference>
<reference evidence="8 9" key="1">
    <citation type="submission" date="2018-11" db="EMBL/GenBank/DDBJ databases">
        <authorList>
            <person name="Kleinhagauer T."/>
            <person name="Glaeser S.P."/>
            <person name="Spergser J."/>
            <person name="Ruckert C."/>
            <person name="Kaempfer P."/>
            <person name="Busse H.-J."/>
        </authorList>
    </citation>
    <scope>NUCLEOTIDE SEQUENCE [LARGE SCALE GENOMIC DNA]</scope>
    <source>
        <strain evidence="8 9">W8</strain>
    </source>
</reference>
<evidence type="ECO:0000256" key="1">
    <source>
        <dbReference type="ARBA" id="ARBA00010699"/>
    </source>
</evidence>
<dbReference type="InterPro" id="IPR044135">
    <property type="entry name" value="Met-tRNA-FMT_C"/>
</dbReference>
<organism evidence="8 9">
    <name type="scientific">Corynebacterium gerontici</name>
    <dbReference type="NCBI Taxonomy" id="2079234"/>
    <lineage>
        <taxon>Bacteria</taxon>
        <taxon>Bacillati</taxon>
        <taxon>Actinomycetota</taxon>
        <taxon>Actinomycetes</taxon>
        <taxon>Mycobacteriales</taxon>
        <taxon>Corynebacteriaceae</taxon>
        <taxon>Corynebacterium</taxon>
    </lineage>
</organism>
<dbReference type="Proteomes" id="UP000271587">
    <property type="component" value="Chromosome"/>
</dbReference>
<evidence type="ECO:0000313" key="9">
    <source>
        <dbReference type="Proteomes" id="UP000271587"/>
    </source>
</evidence>
<feature type="domain" description="Formyl transferase N-terminal" evidence="6">
    <location>
        <begin position="1"/>
        <end position="184"/>
    </location>
</feature>
<dbReference type="EC" id="2.1.2.9" evidence="2 5"/>
<evidence type="ECO:0000259" key="7">
    <source>
        <dbReference type="Pfam" id="PF02911"/>
    </source>
</evidence>
<name>A0A3G6J0L9_9CORY</name>
<dbReference type="AlphaFoldDB" id="A0A3G6J0L9"/>
<dbReference type="CDD" id="cd08646">
    <property type="entry name" value="FMT_core_Met-tRNA-FMT_N"/>
    <property type="match status" value="1"/>
</dbReference>
<dbReference type="Pfam" id="PF00551">
    <property type="entry name" value="Formyl_trans_N"/>
    <property type="match status" value="1"/>
</dbReference>
<accession>A0A3G6J0L9</accession>
<comment type="catalytic activity">
    <reaction evidence="5">
        <text>L-methionyl-tRNA(fMet) + (6R)-10-formyltetrahydrofolate = N-formyl-L-methionyl-tRNA(fMet) + (6S)-5,6,7,8-tetrahydrofolate + H(+)</text>
        <dbReference type="Rhea" id="RHEA:24380"/>
        <dbReference type="Rhea" id="RHEA-COMP:9952"/>
        <dbReference type="Rhea" id="RHEA-COMP:9953"/>
        <dbReference type="ChEBI" id="CHEBI:15378"/>
        <dbReference type="ChEBI" id="CHEBI:57453"/>
        <dbReference type="ChEBI" id="CHEBI:78530"/>
        <dbReference type="ChEBI" id="CHEBI:78844"/>
        <dbReference type="ChEBI" id="CHEBI:195366"/>
        <dbReference type="EC" id="2.1.2.9"/>
    </reaction>
</comment>
<feature type="binding site" evidence="5">
    <location>
        <begin position="114"/>
        <end position="117"/>
    </location>
    <ligand>
        <name>(6S)-5,6,7,8-tetrahydrofolate</name>
        <dbReference type="ChEBI" id="CHEBI:57453"/>
    </ligand>
</feature>
<dbReference type="InterPro" id="IPR005794">
    <property type="entry name" value="Fmt"/>
</dbReference>
<dbReference type="NCBIfam" id="TIGR00460">
    <property type="entry name" value="fmt"/>
    <property type="match status" value="1"/>
</dbReference>
<dbReference type="InterPro" id="IPR002376">
    <property type="entry name" value="Formyl_transf_N"/>
</dbReference>
<keyword evidence="4 5" id="KW-0648">Protein biosynthesis</keyword>
<evidence type="ECO:0000256" key="4">
    <source>
        <dbReference type="ARBA" id="ARBA00022917"/>
    </source>
</evidence>
<keyword evidence="3 5" id="KW-0808">Transferase</keyword>
<dbReference type="PANTHER" id="PTHR11138">
    <property type="entry name" value="METHIONYL-TRNA FORMYLTRANSFERASE"/>
    <property type="match status" value="1"/>
</dbReference>
<dbReference type="Pfam" id="PF02911">
    <property type="entry name" value="Formyl_trans_C"/>
    <property type="match status" value="1"/>
</dbReference>